<dbReference type="PROSITE" id="PS51419">
    <property type="entry name" value="RAB"/>
    <property type="match status" value="1"/>
</dbReference>
<evidence type="ECO:0000313" key="4">
    <source>
        <dbReference type="EMBL" id="CAD7642506.1"/>
    </source>
</evidence>
<dbReference type="PRINTS" id="PR00449">
    <property type="entry name" value="RASTRNSFRMNG"/>
</dbReference>
<dbReference type="SMART" id="SM00175">
    <property type="entry name" value="RAB"/>
    <property type="match status" value="1"/>
</dbReference>
<proteinExistence type="inferred from homology"/>
<evidence type="ECO:0000313" key="5">
    <source>
        <dbReference type="Proteomes" id="UP000728032"/>
    </source>
</evidence>
<dbReference type="AlphaFoldDB" id="A0A7R9QEA1"/>
<protein>
    <submittedName>
        <fullName evidence="4">Uncharacterized protein</fullName>
    </submittedName>
</protein>
<dbReference type="GO" id="GO:0005246">
    <property type="term" value="F:calcium channel regulator activity"/>
    <property type="evidence" value="ECO:0007669"/>
    <property type="project" value="TreeGrafter"/>
</dbReference>
<dbReference type="Pfam" id="PF00071">
    <property type="entry name" value="Ras"/>
    <property type="match status" value="1"/>
</dbReference>
<dbReference type="InterPro" id="IPR001806">
    <property type="entry name" value="Small_GTPase"/>
</dbReference>
<dbReference type="SMART" id="SM00173">
    <property type="entry name" value="RAS"/>
    <property type="match status" value="1"/>
</dbReference>
<keyword evidence="5" id="KW-1185">Reference proteome</keyword>
<evidence type="ECO:0000256" key="3">
    <source>
        <dbReference type="SAM" id="MobiDB-lite"/>
    </source>
</evidence>
<dbReference type="GO" id="GO:0003924">
    <property type="term" value="F:GTPase activity"/>
    <property type="evidence" value="ECO:0007669"/>
    <property type="project" value="InterPro"/>
</dbReference>
<dbReference type="Gene3D" id="3.40.50.300">
    <property type="entry name" value="P-loop containing nucleotide triphosphate hydrolases"/>
    <property type="match status" value="1"/>
</dbReference>
<reference evidence="4" key="1">
    <citation type="submission" date="2020-11" db="EMBL/GenBank/DDBJ databases">
        <authorList>
            <person name="Tran Van P."/>
        </authorList>
    </citation>
    <scope>NUCLEOTIDE SEQUENCE</scope>
</reference>
<dbReference type="InterPro" id="IPR027417">
    <property type="entry name" value="P-loop_NTPase"/>
</dbReference>
<dbReference type="PANTHER" id="PTHR45775">
    <property type="entry name" value="RAD, GEM/KIR FAMILY MEMBER 2, ISOFORM C"/>
    <property type="match status" value="1"/>
</dbReference>
<feature type="compositionally biased region" description="Polar residues" evidence="3">
    <location>
        <begin position="29"/>
        <end position="58"/>
    </location>
</feature>
<dbReference type="GO" id="GO:0005525">
    <property type="term" value="F:GTP binding"/>
    <property type="evidence" value="ECO:0007669"/>
    <property type="project" value="InterPro"/>
</dbReference>
<evidence type="ECO:0000256" key="2">
    <source>
        <dbReference type="ARBA" id="ARBA00022553"/>
    </source>
</evidence>
<dbReference type="OrthoDB" id="5239715at2759"/>
<feature type="region of interest" description="Disordered" evidence="3">
    <location>
        <begin position="1"/>
        <end position="64"/>
    </location>
</feature>
<dbReference type="GO" id="GO:0005886">
    <property type="term" value="C:plasma membrane"/>
    <property type="evidence" value="ECO:0007669"/>
    <property type="project" value="TreeGrafter"/>
</dbReference>
<organism evidence="4">
    <name type="scientific">Oppiella nova</name>
    <dbReference type="NCBI Taxonomy" id="334625"/>
    <lineage>
        <taxon>Eukaryota</taxon>
        <taxon>Metazoa</taxon>
        <taxon>Ecdysozoa</taxon>
        <taxon>Arthropoda</taxon>
        <taxon>Chelicerata</taxon>
        <taxon>Arachnida</taxon>
        <taxon>Acari</taxon>
        <taxon>Acariformes</taxon>
        <taxon>Sarcoptiformes</taxon>
        <taxon>Oribatida</taxon>
        <taxon>Brachypylina</taxon>
        <taxon>Oppioidea</taxon>
        <taxon>Oppiidae</taxon>
        <taxon>Oppiella</taxon>
    </lineage>
</organism>
<dbReference type="PROSITE" id="PS51421">
    <property type="entry name" value="RAS"/>
    <property type="match status" value="1"/>
</dbReference>
<dbReference type="InterPro" id="IPR051641">
    <property type="entry name" value="RGK_GTP-binding_reg"/>
</dbReference>
<gene>
    <name evidence="4" type="ORF">ONB1V03_LOCUS3630</name>
</gene>
<dbReference type="PANTHER" id="PTHR45775:SF6">
    <property type="entry name" value="RAD, GEM_KIR FAMILY MEMBER 2, ISOFORM C"/>
    <property type="match status" value="1"/>
</dbReference>
<dbReference type="EMBL" id="CAJPVJ010001113">
    <property type="protein sequence ID" value="CAG2164070.1"/>
    <property type="molecule type" value="Genomic_DNA"/>
</dbReference>
<feature type="compositionally biased region" description="Low complexity" evidence="3">
    <location>
        <begin position="1"/>
        <end position="28"/>
    </location>
</feature>
<dbReference type="Proteomes" id="UP000728032">
    <property type="component" value="Unassembled WGS sequence"/>
</dbReference>
<name>A0A7R9QEA1_9ACAR</name>
<sequence length="292" mass="32697">MSGIPSRRNSAYGSSSSGYSSASSARSATKTAQSIRRSQSMRYAQRHNSNLSQNSTGSVVPLNRSRRVASIPSNIANNGEKSLNKEEEYNSDDYKNIKNQIKSNGKSENLFNFIIAKDLDHFKNEKVIRVLVVGSQDSGKTSLISQFSYFLEDQRKQFGSNQQQNYLILNFREMERLDNCMGRSPITMYMPDAYIVIYAVNDKDSFESAKKVISEIHKWDDFDLKPVIVVANKTDLVRSRTVTKQDGRQLAIANNCKYIETSCAISHNIDFLLTGIGAQINLKNGSNKSGIS</sequence>
<keyword evidence="2" id="KW-0597">Phosphoprotein</keyword>
<evidence type="ECO:0000256" key="1">
    <source>
        <dbReference type="ARBA" id="ARBA00008846"/>
    </source>
</evidence>
<accession>A0A7R9QEA1</accession>
<comment type="similarity">
    <text evidence="1">Belongs to the small GTPase superfamily. RGK family.</text>
</comment>
<dbReference type="EMBL" id="OC915938">
    <property type="protein sequence ID" value="CAD7642506.1"/>
    <property type="molecule type" value="Genomic_DNA"/>
</dbReference>
<dbReference type="SUPFAM" id="SSF52540">
    <property type="entry name" value="P-loop containing nucleoside triphosphate hydrolases"/>
    <property type="match status" value="1"/>
</dbReference>